<organism evidence="4 5">
    <name type="scientific">Solanum tuberosum</name>
    <name type="common">Potato</name>
    <dbReference type="NCBI Taxonomy" id="4113"/>
    <lineage>
        <taxon>Eukaryota</taxon>
        <taxon>Viridiplantae</taxon>
        <taxon>Streptophyta</taxon>
        <taxon>Embryophyta</taxon>
        <taxon>Tracheophyta</taxon>
        <taxon>Spermatophyta</taxon>
        <taxon>Magnoliopsida</taxon>
        <taxon>eudicotyledons</taxon>
        <taxon>Gunneridae</taxon>
        <taxon>Pentapetalae</taxon>
        <taxon>asterids</taxon>
        <taxon>lamiids</taxon>
        <taxon>Solanales</taxon>
        <taxon>Solanaceae</taxon>
        <taxon>Solanoideae</taxon>
        <taxon>Solaneae</taxon>
        <taxon>Solanum</taxon>
    </lineage>
</organism>
<evidence type="ECO:0000259" key="3">
    <source>
        <dbReference type="PROSITE" id="PS50158"/>
    </source>
</evidence>
<feature type="compositionally biased region" description="Polar residues" evidence="2">
    <location>
        <begin position="24"/>
        <end position="41"/>
    </location>
</feature>
<dbReference type="Gramene" id="PGSC0003DMT400087720">
    <property type="protein sequence ID" value="PGSC0003DMT400087720"/>
    <property type="gene ID" value="PGSC0003DMG400037291"/>
</dbReference>
<dbReference type="InterPro" id="IPR036875">
    <property type="entry name" value="Znf_CCHC_sf"/>
</dbReference>
<dbReference type="HOGENOM" id="CLU_043741_3_0_1"/>
<accession>M1DEE7</accession>
<dbReference type="InParanoid" id="M1DEE7"/>
<evidence type="ECO:0000313" key="4">
    <source>
        <dbReference type="EnsemblPlants" id="PGSC0003DMT400087720"/>
    </source>
</evidence>
<dbReference type="GO" id="GO:0003676">
    <property type="term" value="F:nucleic acid binding"/>
    <property type="evidence" value="ECO:0007669"/>
    <property type="project" value="InterPro"/>
</dbReference>
<evidence type="ECO:0000256" key="2">
    <source>
        <dbReference type="SAM" id="MobiDB-lite"/>
    </source>
</evidence>
<sequence length="123" mass="13674">MNKEAKRARPDEQSQPRSKKRFSNQDSLMVNNDRVSNPKSQGGNGSGSSFERSRCAKCGKQHLGKCLASMDGCFGCGKKGHKMRDCPTLMEKGRETNQTSHDGPNPNAPKKNRFYVLQANKDQ</sequence>
<reference evidence="5" key="1">
    <citation type="journal article" date="2011" name="Nature">
        <title>Genome sequence and analysis of the tuber crop potato.</title>
        <authorList>
            <consortium name="The Potato Genome Sequencing Consortium"/>
        </authorList>
    </citation>
    <scope>NUCLEOTIDE SEQUENCE [LARGE SCALE GENOMIC DNA]</scope>
    <source>
        <strain evidence="5">cv. DM1-3 516 R44</strain>
    </source>
</reference>
<keyword evidence="1" id="KW-0862">Zinc</keyword>
<dbReference type="InterPro" id="IPR001878">
    <property type="entry name" value="Znf_CCHC"/>
</dbReference>
<keyword evidence="1" id="KW-0863">Zinc-finger</keyword>
<dbReference type="EnsemblPlants" id="PGSC0003DMT400087720">
    <property type="protein sequence ID" value="PGSC0003DMT400087720"/>
    <property type="gene ID" value="PGSC0003DMG400037291"/>
</dbReference>
<name>M1DEE7_SOLTU</name>
<dbReference type="Proteomes" id="UP000011115">
    <property type="component" value="Unassembled WGS sequence"/>
</dbReference>
<dbReference type="Gene3D" id="4.10.60.10">
    <property type="entry name" value="Zinc finger, CCHC-type"/>
    <property type="match status" value="1"/>
</dbReference>
<feature type="compositionally biased region" description="Basic and acidic residues" evidence="2">
    <location>
        <begin position="1"/>
        <end position="14"/>
    </location>
</feature>
<proteinExistence type="predicted"/>
<protein>
    <submittedName>
        <fullName evidence="4">Gag-pol polyprotein</fullName>
    </submittedName>
</protein>
<feature type="region of interest" description="Disordered" evidence="2">
    <location>
        <begin position="1"/>
        <end position="54"/>
    </location>
</feature>
<feature type="region of interest" description="Disordered" evidence="2">
    <location>
        <begin position="90"/>
        <end position="114"/>
    </location>
</feature>
<dbReference type="GO" id="GO:0008270">
    <property type="term" value="F:zinc ion binding"/>
    <property type="evidence" value="ECO:0007669"/>
    <property type="project" value="UniProtKB-KW"/>
</dbReference>
<dbReference type="AlphaFoldDB" id="M1DEE7"/>
<dbReference type="PaxDb" id="4113-PGSC0003DMT400087720"/>
<reference evidence="4" key="2">
    <citation type="submission" date="2015-06" db="UniProtKB">
        <authorList>
            <consortium name="EnsemblPlants"/>
        </authorList>
    </citation>
    <scope>IDENTIFICATION</scope>
    <source>
        <strain evidence="4">DM1-3 516 R44</strain>
    </source>
</reference>
<keyword evidence="5" id="KW-1185">Reference proteome</keyword>
<keyword evidence="1" id="KW-0479">Metal-binding</keyword>
<evidence type="ECO:0000313" key="5">
    <source>
        <dbReference type="Proteomes" id="UP000011115"/>
    </source>
</evidence>
<feature type="domain" description="CCHC-type" evidence="3">
    <location>
        <begin position="73"/>
        <end position="87"/>
    </location>
</feature>
<evidence type="ECO:0000256" key="1">
    <source>
        <dbReference type="PROSITE-ProRule" id="PRU00047"/>
    </source>
</evidence>
<dbReference type="PROSITE" id="PS50158">
    <property type="entry name" value="ZF_CCHC"/>
    <property type="match status" value="1"/>
</dbReference>
<dbReference type="SUPFAM" id="SSF57756">
    <property type="entry name" value="Retrovirus zinc finger-like domains"/>
    <property type="match status" value="1"/>
</dbReference>
<dbReference type="SMART" id="SM00343">
    <property type="entry name" value="ZnF_C2HC"/>
    <property type="match status" value="1"/>
</dbReference>